<gene>
    <name evidence="3" type="ORF">TRAPUB_262</name>
</gene>
<evidence type="ECO:0000313" key="4">
    <source>
        <dbReference type="Proteomes" id="UP000184267"/>
    </source>
</evidence>
<dbReference type="EMBL" id="MNAD01001009">
    <property type="protein sequence ID" value="OJT08835.1"/>
    <property type="molecule type" value="Genomic_DNA"/>
</dbReference>
<evidence type="ECO:0000313" key="3">
    <source>
        <dbReference type="EMBL" id="OJT08835.1"/>
    </source>
</evidence>
<keyword evidence="2" id="KW-1133">Transmembrane helix</keyword>
<keyword evidence="2" id="KW-0812">Transmembrane</keyword>
<accession>A0A1M2VML0</accession>
<comment type="caution">
    <text evidence="3">The sequence shown here is derived from an EMBL/GenBank/DDBJ whole genome shotgun (WGS) entry which is preliminary data.</text>
</comment>
<evidence type="ECO:0000256" key="2">
    <source>
        <dbReference type="SAM" id="Phobius"/>
    </source>
</evidence>
<feature type="region of interest" description="Disordered" evidence="1">
    <location>
        <begin position="153"/>
        <end position="175"/>
    </location>
</feature>
<dbReference type="OMA" id="MELHHVQ"/>
<sequence>MELVHLVVTLNPDAPVAPAALVPLGLAGYALPLATNVLTTTLIVARLWHTAHAADERCRGRLAGTARAAQHAVAIIVESGLLYLVAQLVLVVLFALEHPAQAVVAVMAVQIYGIAPTLIVIRVALGISSDFTTRDAPATAVPPLTQISWESPASREYTRPSNVPGSHSFVATEESGPTLAAGPEYLEMKAFDDDFGQHDLAIAV</sequence>
<feature type="transmembrane region" description="Helical" evidence="2">
    <location>
        <begin position="69"/>
        <end position="96"/>
    </location>
</feature>
<keyword evidence="4" id="KW-1185">Reference proteome</keyword>
<name>A0A1M2VML0_TRAPU</name>
<reference evidence="3 4" key="1">
    <citation type="submission" date="2016-10" db="EMBL/GenBank/DDBJ databases">
        <title>Genome sequence of the basidiomycete white-rot fungus Trametes pubescens.</title>
        <authorList>
            <person name="Makela M.R."/>
            <person name="Granchi Z."/>
            <person name="Peng M."/>
            <person name="De Vries R.P."/>
            <person name="Grigoriev I."/>
            <person name="Riley R."/>
            <person name="Hilden K."/>
        </authorList>
    </citation>
    <scope>NUCLEOTIDE SEQUENCE [LARGE SCALE GENOMIC DNA]</scope>
    <source>
        <strain evidence="3 4">FBCC735</strain>
    </source>
</reference>
<dbReference type="AlphaFoldDB" id="A0A1M2VML0"/>
<protein>
    <submittedName>
        <fullName evidence="3">Uncharacterized protein</fullName>
    </submittedName>
</protein>
<dbReference type="Proteomes" id="UP000184267">
    <property type="component" value="Unassembled WGS sequence"/>
</dbReference>
<dbReference type="OrthoDB" id="3357408at2759"/>
<feature type="transmembrane region" description="Helical" evidence="2">
    <location>
        <begin position="102"/>
        <end position="125"/>
    </location>
</feature>
<evidence type="ECO:0000256" key="1">
    <source>
        <dbReference type="SAM" id="MobiDB-lite"/>
    </source>
</evidence>
<keyword evidence="2" id="KW-0472">Membrane</keyword>
<proteinExistence type="predicted"/>
<organism evidence="3 4">
    <name type="scientific">Trametes pubescens</name>
    <name type="common">White-rot fungus</name>
    <dbReference type="NCBI Taxonomy" id="154538"/>
    <lineage>
        <taxon>Eukaryota</taxon>
        <taxon>Fungi</taxon>
        <taxon>Dikarya</taxon>
        <taxon>Basidiomycota</taxon>
        <taxon>Agaricomycotina</taxon>
        <taxon>Agaricomycetes</taxon>
        <taxon>Polyporales</taxon>
        <taxon>Polyporaceae</taxon>
        <taxon>Trametes</taxon>
    </lineage>
</organism>